<dbReference type="AlphaFoldDB" id="A0A5B7G951"/>
<keyword evidence="2" id="KW-1185">Reference proteome</keyword>
<gene>
    <name evidence="1" type="ORF">E2C01_047911</name>
</gene>
<sequence>MIGLVTRLPLICHFSLPEFSWEVVDDSHGCGHLPIYISYARDILKFNYKGADWATFRGVADCNIHITRL</sequence>
<evidence type="ECO:0000313" key="2">
    <source>
        <dbReference type="Proteomes" id="UP000324222"/>
    </source>
</evidence>
<protein>
    <submittedName>
        <fullName evidence="1">Uncharacterized protein</fullName>
    </submittedName>
</protein>
<comment type="caution">
    <text evidence="1">The sequence shown here is derived from an EMBL/GenBank/DDBJ whole genome shotgun (WGS) entry which is preliminary data.</text>
</comment>
<organism evidence="1 2">
    <name type="scientific">Portunus trituberculatus</name>
    <name type="common">Swimming crab</name>
    <name type="synonym">Neptunus trituberculatus</name>
    <dbReference type="NCBI Taxonomy" id="210409"/>
    <lineage>
        <taxon>Eukaryota</taxon>
        <taxon>Metazoa</taxon>
        <taxon>Ecdysozoa</taxon>
        <taxon>Arthropoda</taxon>
        <taxon>Crustacea</taxon>
        <taxon>Multicrustacea</taxon>
        <taxon>Malacostraca</taxon>
        <taxon>Eumalacostraca</taxon>
        <taxon>Eucarida</taxon>
        <taxon>Decapoda</taxon>
        <taxon>Pleocyemata</taxon>
        <taxon>Brachyura</taxon>
        <taxon>Eubrachyura</taxon>
        <taxon>Portunoidea</taxon>
        <taxon>Portunidae</taxon>
        <taxon>Portuninae</taxon>
        <taxon>Portunus</taxon>
    </lineage>
</organism>
<evidence type="ECO:0000313" key="1">
    <source>
        <dbReference type="EMBL" id="MPC54005.1"/>
    </source>
</evidence>
<accession>A0A5B7G951</accession>
<dbReference type="EMBL" id="VSRR010012042">
    <property type="protein sequence ID" value="MPC54005.1"/>
    <property type="molecule type" value="Genomic_DNA"/>
</dbReference>
<dbReference type="Proteomes" id="UP000324222">
    <property type="component" value="Unassembled WGS sequence"/>
</dbReference>
<name>A0A5B7G951_PORTR</name>
<proteinExistence type="predicted"/>
<reference evidence="1 2" key="1">
    <citation type="submission" date="2019-05" db="EMBL/GenBank/DDBJ databases">
        <title>Another draft genome of Portunus trituberculatus and its Hox gene families provides insights of decapod evolution.</title>
        <authorList>
            <person name="Jeong J.-H."/>
            <person name="Song I."/>
            <person name="Kim S."/>
            <person name="Choi T."/>
            <person name="Kim D."/>
            <person name="Ryu S."/>
            <person name="Kim W."/>
        </authorList>
    </citation>
    <scope>NUCLEOTIDE SEQUENCE [LARGE SCALE GENOMIC DNA]</scope>
    <source>
        <tissue evidence="1">Muscle</tissue>
    </source>
</reference>